<gene>
    <name evidence="6" type="ORF">ACFPOD_18725</name>
</gene>
<dbReference type="Gene3D" id="3.30.420.40">
    <property type="match status" value="2"/>
</dbReference>
<evidence type="ECO:0000259" key="4">
    <source>
        <dbReference type="Pfam" id="PF00370"/>
    </source>
</evidence>
<dbReference type="EC" id="2.7.1.-" evidence="6"/>
<dbReference type="PANTHER" id="PTHR43095">
    <property type="entry name" value="SUGAR KINASE"/>
    <property type="match status" value="1"/>
</dbReference>
<keyword evidence="2 6" id="KW-0808">Transferase</keyword>
<dbReference type="InterPro" id="IPR018484">
    <property type="entry name" value="FGGY_N"/>
</dbReference>
<dbReference type="GO" id="GO:0016301">
    <property type="term" value="F:kinase activity"/>
    <property type="evidence" value="ECO:0007669"/>
    <property type="project" value="UniProtKB-KW"/>
</dbReference>
<proteinExistence type="inferred from homology"/>
<feature type="domain" description="Carbohydrate kinase FGGY N-terminal" evidence="4">
    <location>
        <begin position="5"/>
        <end position="242"/>
    </location>
</feature>
<dbReference type="RefSeq" id="WP_223022638.1">
    <property type="nucleotide sequence ID" value="NZ_CP078144.1"/>
</dbReference>
<feature type="domain" description="Carbohydrate kinase FGGY C-terminal" evidence="5">
    <location>
        <begin position="253"/>
        <end position="431"/>
    </location>
</feature>
<keyword evidence="3 6" id="KW-0418">Kinase</keyword>
<dbReference type="SUPFAM" id="SSF53067">
    <property type="entry name" value="Actin-like ATPase domain"/>
    <property type="match status" value="2"/>
</dbReference>
<dbReference type="InterPro" id="IPR043129">
    <property type="entry name" value="ATPase_NBD"/>
</dbReference>
<dbReference type="Pfam" id="PF00370">
    <property type="entry name" value="FGGY_N"/>
    <property type="match status" value="1"/>
</dbReference>
<keyword evidence="7" id="KW-1185">Reference proteome</keyword>
<reference evidence="7" key="1">
    <citation type="journal article" date="2019" name="Int. J. Syst. Evol. Microbiol.">
        <title>The Global Catalogue of Microorganisms (GCM) 10K type strain sequencing project: providing services to taxonomists for standard genome sequencing and annotation.</title>
        <authorList>
            <consortium name="The Broad Institute Genomics Platform"/>
            <consortium name="The Broad Institute Genome Sequencing Center for Infectious Disease"/>
            <person name="Wu L."/>
            <person name="Ma J."/>
        </authorList>
    </citation>
    <scope>NUCLEOTIDE SEQUENCE [LARGE SCALE GENOMIC DNA]</scope>
    <source>
        <strain evidence="7">JCM 3366</strain>
    </source>
</reference>
<evidence type="ECO:0000313" key="6">
    <source>
        <dbReference type="EMBL" id="MFC5587156.1"/>
    </source>
</evidence>
<name>A0ABW0TCI2_9HYPH</name>
<sequence>MSRTVLAIDIGSSALKAVLFSEHGAMLAARSASLVIASGTDRSQTQDPADWWAALVSALADIPDRKDVEALVFTGSMQNLIVLSPEGEALAPAALYSDRRLNEAEIAELQARLPDDYAERVGNHPDPAHTIFKLMRLDRFAPDLLDEHRFFFGAKDAVTFRLTGRAVIDPTVASTTGLMNIAARCWDAELLATAGVAATRLPEILPADEILGPLRAEAAAELGLSEGIPVFNGAGDAAAATWGAAADAPGRAYAYLGTTGWVAATLTMQDAAAPRDIYTLADPVHRDRVIIISPFLTAGAAMDWLAETTGESVDALLEAAETADDARALPLFLPYLSGERAPFEDQRVRGAFLGLDRTHGKGAMARAVLEGVAFAIRHNLETAGLPPSPLTIIGGAARTPLQRQILADVLNLEVAFPDASQEMTARGALRMIAAKAGLSLAAMDASPARAPDTTHAARCDSRYQAYLAASRFAREQANSII</sequence>
<dbReference type="Proteomes" id="UP001596107">
    <property type="component" value="Unassembled WGS sequence"/>
</dbReference>
<dbReference type="PIRSF" id="PIRSF000538">
    <property type="entry name" value="GlpK"/>
    <property type="match status" value="1"/>
</dbReference>
<accession>A0ABW0TCI2</accession>
<comment type="similarity">
    <text evidence="1">Belongs to the FGGY kinase family.</text>
</comment>
<dbReference type="EMBL" id="JBHSNB010000005">
    <property type="protein sequence ID" value="MFC5587156.1"/>
    <property type="molecule type" value="Genomic_DNA"/>
</dbReference>
<evidence type="ECO:0000256" key="3">
    <source>
        <dbReference type="ARBA" id="ARBA00022777"/>
    </source>
</evidence>
<organism evidence="6 7">
    <name type="scientific">Nitratireductor kimnyeongensis</name>
    <dbReference type="NCBI Taxonomy" id="430679"/>
    <lineage>
        <taxon>Bacteria</taxon>
        <taxon>Pseudomonadati</taxon>
        <taxon>Pseudomonadota</taxon>
        <taxon>Alphaproteobacteria</taxon>
        <taxon>Hyphomicrobiales</taxon>
        <taxon>Phyllobacteriaceae</taxon>
        <taxon>Nitratireductor</taxon>
    </lineage>
</organism>
<dbReference type="CDD" id="cd07805">
    <property type="entry name" value="ASKHA_NBD_FGGY_CvXK-like"/>
    <property type="match status" value="1"/>
</dbReference>
<dbReference type="PANTHER" id="PTHR43095:SF5">
    <property type="entry name" value="XYLULOSE KINASE"/>
    <property type="match status" value="1"/>
</dbReference>
<dbReference type="Pfam" id="PF02782">
    <property type="entry name" value="FGGY_C"/>
    <property type="match status" value="1"/>
</dbReference>
<evidence type="ECO:0000259" key="5">
    <source>
        <dbReference type="Pfam" id="PF02782"/>
    </source>
</evidence>
<dbReference type="InterPro" id="IPR000577">
    <property type="entry name" value="Carb_kinase_FGGY"/>
</dbReference>
<evidence type="ECO:0000256" key="1">
    <source>
        <dbReference type="ARBA" id="ARBA00009156"/>
    </source>
</evidence>
<dbReference type="InterPro" id="IPR018485">
    <property type="entry name" value="FGGY_C"/>
</dbReference>
<comment type="caution">
    <text evidence="6">The sequence shown here is derived from an EMBL/GenBank/DDBJ whole genome shotgun (WGS) entry which is preliminary data.</text>
</comment>
<evidence type="ECO:0000256" key="2">
    <source>
        <dbReference type="ARBA" id="ARBA00022679"/>
    </source>
</evidence>
<dbReference type="InterPro" id="IPR050406">
    <property type="entry name" value="FGGY_Carb_Kinase"/>
</dbReference>
<evidence type="ECO:0000313" key="7">
    <source>
        <dbReference type="Proteomes" id="UP001596107"/>
    </source>
</evidence>
<protein>
    <submittedName>
        <fullName evidence="6">FGGY-family carbohydrate kinase</fullName>
        <ecNumber evidence="6">2.7.1.-</ecNumber>
    </submittedName>
</protein>